<gene>
    <name evidence="2" type="ORF">CDO81_26880</name>
</gene>
<keyword evidence="3" id="KW-1185">Reference proteome</keyword>
<evidence type="ECO:0000313" key="2">
    <source>
        <dbReference type="EMBL" id="OWQ98088.1"/>
    </source>
</evidence>
<name>A0A254N6B4_9BURK</name>
<evidence type="ECO:0000313" key="3">
    <source>
        <dbReference type="Proteomes" id="UP000197446"/>
    </source>
</evidence>
<comment type="caution">
    <text evidence="2">The sequence shown here is derived from an EMBL/GenBank/DDBJ whole genome shotgun (WGS) entry which is preliminary data.</text>
</comment>
<reference evidence="2 3" key="1">
    <citation type="journal article" date="2007" name="Int. J. Syst. Evol. Microbiol.">
        <title>Description of Pelomonas aquatica sp. nov. and Pelomonas puraquae sp. nov., isolated from industrial and haemodialysis water.</title>
        <authorList>
            <person name="Gomila M."/>
            <person name="Bowien B."/>
            <person name="Falsen E."/>
            <person name="Moore E.R."/>
            <person name="Lalucat J."/>
        </authorList>
    </citation>
    <scope>NUCLEOTIDE SEQUENCE [LARGE SCALE GENOMIC DNA]</scope>
    <source>
        <strain evidence="2 3">CCUG 52769</strain>
    </source>
</reference>
<dbReference type="Pfam" id="PF13091">
    <property type="entry name" value="PLDc_2"/>
    <property type="match status" value="1"/>
</dbReference>
<dbReference type="AlphaFoldDB" id="A0A254N6B4"/>
<dbReference type="OrthoDB" id="8441577at2"/>
<sequence length="175" mass="19673">MTDTRQIFKSATSAPKAAIDVLTLVFAHELIVPSDTLYLVTPWVSNIVVFDNRLGEFEGLNPEWTHREIRLIDVLVAVASNDTRLVLRVRPDRHNQPFHTRLMAALDDVGLRDRCSWSENIALHTKGLLTKHALLSGSMNFTERGVTLNDESLTVSFNAQLIAQAKVEFDIHGTR</sequence>
<accession>A0A254N6B4</accession>
<dbReference type="RefSeq" id="WP_088486349.1">
    <property type="nucleotide sequence ID" value="NZ_NISI01000024.1"/>
</dbReference>
<dbReference type="InterPro" id="IPR025202">
    <property type="entry name" value="PLD-like_dom"/>
</dbReference>
<dbReference type="EMBL" id="NISI01000024">
    <property type="protein sequence ID" value="OWQ98088.1"/>
    <property type="molecule type" value="Genomic_DNA"/>
</dbReference>
<organism evidence="2 3">
    <name type="scientific">Roseateles puraquae</name>
    <dbReference type="NCBI Taxonomy" id="431059"/>
    <lineage>
        <taxon>Bacteria</taxon>
        <taxon>Pseudomonadati</taxon>
        <taxon>Pseudomonadota</taxon>
        <taxon>Betaproteobacteria</taxon>
        <taxon>Burkholderiales</taxon>
        <taxon>Sphaerotilaceae</taxon>
        <taxon>Roseateles</taxon>
    </lineage>
</organism>
<dbReference type="Gene3D" id="3.30.870.10">
    <property type="entry name" value="Endonuclease Chain A"/>
    <property type="match status" value="1"/>
</dbReference>
<evidence type="ECO:0000259" key="1">
    <source>
        <dbReference type="Pfam" id="PF13091"/>
    </source>
</evidence>
<dbReference type="NCBIfam" id="NF041068">
    <property type="entry name" value="DpdK"/>
    <property type="match status" value="1"/>
</dbReference>
<protein>
    <submittedName>
        <fullName evidence="2">PLD-like domain protein</fullName>
    </submittedName>
</protein>
<feature type="domain" description="Phospholipase D-like" evidence="1">
    <location>
        <begin position="67"/>
        <end position="170"/>
    </location>
</feature>
<dbReference type="Proteomes" id="UP000197446">
    <property type="component" value="Unassembled WGS sequence"/>
</dbReference>
<proteinExistence type="predicted"/>
<dbReference type="SUPFAM" id="SSF56024">
    <property type="entry name" value="Phospholipase D/nuclease"/>
    <property type="match status" value="1"/>
</dbReference>